<evidence type="ECO:0000256" key="2">
    <source>
        <dbReference type="ARBA" id="ARBA00013194"/>
    </source>
</evidence>
<evidence type="ECO:0000313" key="8">
    <source>
        <dbReference type="Proteomes" id="UP001168972"/>
    </source>
</evidence>
<evidence type="ECO:0000256" key="1">
    <source>
        <dbReference type="ARBA" id="ARBA00000971"/>
    </source>
</evidence>
<dbReference type="Gene3D" id="1.25.40.10">
    <property type="entry name" value="Tetratricopeptide repeat domain"/>
    <property type="match status" value="1"/>
</dbReference>
<dbReference type="Pfam" id="PF00160">
    <property type="entry name" value="Pro_isomerase"/>
    <property type="match status" value="1"/>
</dbReference>
<organism evidence="7 8">
    <name type="scientific">Microctonus hyperodae</name>
    <name type="common">Parasitoid wasp</name>
    <dbReference type="NCBI Taxonomy" id="165561"/>
    <lineage>
        <taxon>Eukaryota</taxon>
        <taxon>Metazoa</taxon>
        <taxon>Ecdysozoa</taxon>
        <taxon>Arthropoda</taxon>
        <taxon>Hexapoda</taxon>
        <taxon>Insecta</taxon>
        <taxon>Pterygota</taxon>
        <taxon>Neoptera</taxon>
        <taxon>Endopterygota</taxon>
        <taxon>Hymenoptera</taxon>
        <taxon>Apocrita</taxon>
        <taxon>Ichneumonoidea</taxon>
        <taxon>Braconidae</taxon>
        <taxon>Euphorinae</taxon>
        <taxon>Microctonus</taxon>
    </lineage>
</organism>
<dbReference type="Gene3D" id="2.40.100.10">
    <property type="entry name" value="Cyclophilin-like"/>
    <property type="match status" value="1"/>
</dbReference>
<comment type="caution">
    <text evidence="7">The sequence shown here is derived from an EMBL/GenBank/DDBJ whole genome shotgun (WGS) entry which is preliminary data.</text>
</comment>
<dbReference type="InterPro" id="IPR029000">
    <property type="entry name" value="Cyclophilin-like_dom_sf"/>
</dbReference>
<comment type="catalytic activity">
    <reaction evidence="1">
        <text>[protein]-peptidylproline (omega=180) = [protein]-peptidylproline (omega=0)</text>
        <dbReference type="Rhea" id="RHEA:16237"/>
        <dbReference type="Rhea" id="RHEA-COMP:10747"/>
        <dbReference type="Rhea" id="RHEA-COMP:10748"/>
        <dbReference type="ChEBI" id="CHEBI:83833"/>
        <dbReference type="ChEBI" id="CHEBI:83834"/>
        <dbReference type="EC" id="5.2.1.8"/>
    </reaction>
</comment>
<dbReference type="GO" id="GO:0005737">
    <property type="term" value="C:cytoplasm"/>
    <property type="evidence" value="ECO:0007669"/>
    <property type="project" value="TreeGrafter"/>
</dbReference>
<gene>
    <name evidence="7" type="ORF">PV327_004854</name>
</gene>
<name>A0AA39FDB3_MICHY</name>
<dbReference type="InterPro" id="IPR019734">
    <property type="entry name" value="TPR_rpt"/>
</dbReference>
<evidence type="ECO:0000313" key="7">
    <source>
        <dbReference type="EMBL" id="KAK0167459.1"/>
    </source>
</evidence>
<dbReference type="PROSITE" id="PS50005">
    <property type="entry name" value="TPR"/>
    <property type="match status" value="1"/>
</dbReference>
<keyword evidence="4" id="KW-0413">Isomerase</keyword>
<keyword evidence="8" id="KW-1185">Reference proteome</keyword>
<sequence>MKRPLENSIKNEHHKNPIVFLDIVLNDEKVGRLIIELFKNVVPRTAENFRALCTGEKGIGVNGKKLHYKGSIFHKMVPNFMIQGGDIINFNGTSGESIYGQYFDDESFEISHSERGYLSAVNEGKPNTNSSQFIITTDASTHLDNTNVAFGKVIRGMGVVDEIVQKCTNIKDKPQQTIKIIDCGEIKQDEDWGLVEPDGTLDLFPGWPEDWDYVIKLKNNTDEQQADYEYVKEVVEKIKQSGNYHYGKNNYPEADRKYSKALRYYDWIIQSGNISDNSNHSWSDLRVSILLNQSAVYLKRHKYRDALNVCNKVLSIDENNSKALFRCSQAHVYLNDYDVGLAGLKKLYAANPNNNEILREIKKVETMMQNYLITEKRTYQRMFQ</sequence>
<evidence type="ECO:0000259" key="6">
    <source>
        <dbReference type="PROSITE" id="PS50072"/>
    </source>
</evidence>
<dbReference type="InterPro" id="IPR011990">
    <property type="entry name" value="TPR-like_helical_dom_sf"/>
</dbReference>
<dbReference type="GO" id="GO:0016018">
    <property type="term" value="F:cyclosporin A binding"/>
    <property type="evidence" value="ECO:0007669"/>
    <property type="project" value="TreeGrafter"/>
</dbReference>
<dbReference type="PANTHER" id="PTHR11071">
    <property type="entry name" value="PEPTIDYL-PROLYL CIS-TRANS ISOMERASE"/>
    <property type="match status" value="1"/>
</dbReference>
<dbReference type="EMBL" id="JAQQBR010001832">
    <property type="protein sequence ID" value="KAK0167459.1"/>
    <property type="molecule type" value="Genomic_DNA"/>
</dbReference>
<dbReference type="SUPFAM" id="SSF50891">
    <property type="entry name" value="Cyclophilin-like"/>
    <property type="match status" value="1"/>
</dbReference>
<dbReference type="Proteomes" id="UP001168972">
    <property type="component" value="Unassembled WGS sequence"/>
</dbReference>
<keyword evidence="5" id="KW-0802">TPR repeat</keyword>
<dbReference type="GO" id="GO:0006457">
    <property type="term" value="P:protein folding"/>
    <property type="evidence" value="ECO:0007669"/>
    <property type="project" value="TreeGrafter"/>
</dbReference>
<keyword evidence="3" id="KW-0697">Rotamase</keyword>
<reference evidence="7" key="2">
    <citation type="submission" date="2023-03" db="EMBL/GenBank/DDBJ databases">
        <authorList>
            <person name="Inwood S.N."/>
            <person name="Skelly J.G."/>
            <person name="Guhlin J."/>
            <person name="Harrop T.W.R."/>
            <person name="Goldson S.G."/>
            <person name="Dearden P.K."/>
        </authorList>
    </citation>
    <scope>NUCLEOTIDE SEQUENCE</scope>
    <source>
        <strain evidence="7">Lincoln</strain>
        <tissue evidence="7">Whole body</tissue>
    </source>
</reference>
<evidence type="ECO:0000256" key="3">
    <source>
        <dbReference type="ARBA" id="ARBA00023110"/>
    </source>
</evidence>
<accession>A0AA39FDB3</accession>
<dbReference type="EC" id="5.2.1.8" evidence="2"/>
<dbReference type="SUPFAM" id="SSF48452">
    <property type="entry name" value="TPR-like"/>
    <property type="match status" value="1"/>
</dbReference>
<feature type="repeat" description="TPR" evidence="5">
    <location>
        <begin position="287"/>
        <end position="320"/>
    </location>
</feature>
<feature type="domain" description="PPIase cyclophilin-type" evidence="6">
    <location>
        <begin position="20"/>
        <end position="185"/>
    </location>
</feature>
<reference evidence="7" key="1">
    <citation type="journal article" date="2023" name="bioRxiv">
        <title>Scaffold-level genome assemblies of two parasitoid biocontrol wasps reveal the parthenogenesis mechanism and an associated novel virus.</title>
        <authorList>
            <person name="Inwood S."/>
            <person name="Skelly J."/>
            <person name="Guhlin J."/>
            <person name="Harrop T."/>
            <person name="Goldson S."/>
            <person name="Dearden P."/>
        </authorList>
    </citation>
    <scope>NUCLEOTIDE SEQUENCE</scope>
    <source>
        <strain evidence="7">Lincoln</strain>
        <tissue evidence="7">Whole body</tissue>
    </source>
</reference>
<dbReference type="AlphaFoldDB" id="A0AA39FDB3"/>
<evidence type="ECO:0000256" key="5">
    <source>
        <dbReference type="PROSITE-ProRule" id="PRU00339"/>
    </source>
</evidence>
<dbReference type="PROSITE" id="PS50072">
    <property type="entry name" value="CSA_PPIASE_2"/>
    <property type="match status" value="1"/>
</dbReference>
<dbReference type="GO" id="GO:0003755">
    <property type="term" value="F:peptidyl-prolyl cis-trans isomerase activity"/>
    <property type="evidence" value="ECO:0007669"/>
    <property type="project" value="UniProtKB-KW"/>
</dbReference>
<dbReference type="InterPro" id="IPR002130">
    <property type="entry name" value="Cyclophilin-type_PPIase_dom"/>
</dbReference>
<dbReference type="FunFam" id="2.40.100.10:FF:000025">
    <property type="entry name" value="Peptidyl-prolyl cis-trans isomerase CYP19-2"/>
    <property type="match status" value="1"/>
</dbReference>
<dbReference type="PRINTS" id="PR00153">
    <property type="entry name" value="CSAPPISMRASE"/>
</dbReference>
<proteinExistence type="predicted"/>
<dbReference type="PANTHER" id="PTHR11071:SF561">
    <property type="entry name" value="PEPTIDYL-PROLYL CIS-TRANS ISOMERASE D-RELATED"/>
    <property type="match status" value="1"/>
</dbReference>
<protein>
    <recommendedName>
        <fullName evidence="2">peptidylprolyl isomerase</fullName>
        <ecNumber evidence="2">5.2.1.8</ecNumber>
    </recommendedName>
</protein>
<evidence type="ECO:0000256" key="4">
    <source>
        <dbReference type="ARBA" id="ARBA00023235"/>
    </source>
</evidence>